<evidence type="ECO:0000256" key="3">
    <source>
        <dbReference type="ARBA" id="ARBA00022475"/>
    </source>
</evidence>
<dbReference type="CDD" id="cd06261">
    <property type="entry name" value="TM_PBP2"/>
    <property type="match status" value="1"/>
</dbReference>
<feature type="transmembrane region" description="Helical" evidence="7">
    <location>
        <begin position="291"/>
        <end position="312"/>
    </location>
</feature>
<feature type="transmembrane region" description="Helical" evidence="7">
    <location>
        <begin position="197"/>
        <end position="217"/>
    </location>
</feature>
<dbReference type="EMBL" id="QPJD01000008">
    <property type="protein sequence ID" value="RCW47478.1"/>
    <property type="molecule type" value="Genomic_DNA"/>
</dbReference>
<evidence type="ECO:0000256" key="2">
    <source>
        <dbReference type="ARBA" id="ARBA00022448"/>
    </source>
</evidence>
<evidence type="ECO:0000256" key="6">
    <source>
        <dbReference type="ARBA" id="ARBA00023136"/>
    </source>
</evidence>
<keyword evidence="4 7" id="KW-0812">Transmembrane</keyword>
<dbReference type="InterPro" id="IPR035906">
    <property type="entry name" value="MetI-like_sf"/>
</dbReference>
<evidence type="ECO:0000256" key="4">
    <source>
        <dbReference type="ARBA" id="ARBA00022692"/>
    </source>
</evidence>
<organism evidence="9 10">
    <name type="scientific">Paenibacillus prosopidis</name>
    <dbReference type="NCBI Taxonomy" id="630520"/>
    <lineage>
        <taxon>Bacteria</taxon>
        <taxon>Bacillati</taxon>
        <taxon>Bacillota</taxon>
        <taxon>Bacilli</taxon>
        <taxon>Bacillales</taxon>
        <taxon>Paenibacillaceae</taxon>
        <taxon>Paenibacillus</taxon>
    </lineage>
</organism>
<name>A0A368W2I3_9BACL</name>
<comment type="caution">
    <text evidence="9">The sequence shown here is derived from an EMBL/GenBank/DDBJ whole genome shotgun (WGS) entry which is preliminary data.</text>
</comment>
<dbReference type="PANTHER" id="PTHR43227:SF11">
    <property type="entry name" value="BLL4140 PROTEIN"/>
    <property type="match status" value="1"/>
</dbReference>
<feature type="domain" description="ABC transmembrane type-1" evidence="8">
    <location>
        <begin position="97"/>
        <end position="312"/>
    </location>
</feature>
<dbReference type="InterPro" id="IPR000515">
    <property type="entry name" value="MetI-like"/>
</dbReference>
<dbReference type="GO" id="GO:0055085">
    <property type="term" value="P:transmembrane transport"/>
    <property type="evidence" value="ECO:0007669"/>
    <property type="project" value="InterPro"/>
</dbReference>
<keyword evidence="5 7" id="KW-1133">Transmembrane helix</keyword>
<dbReference type="Proteomes" id="UP000252415">
    <property type="component" value="Unassembled WGS sequence"/>
</dbReference>
<sequence length="325" mass="36399">MVGQMETTRVMDVRGEYKRSGLPSVRRMWKGIKRHWQLYLLIIAPMAYIVIFKYIPMYGAQIAFRDYSVIKGFTGSDFVGLKHFQSFFQSPNFWLLIKNTLGISLYSLAIGFPAPIILALALNEIKSVKFKKTVQMVTFAPYFISTVVMVSMIIIFLSPRLGFVDYIVRGLGVESINFMGTPGYFKSIYVFSNVWQGIGYGAVIYLAALAGINPELYEAAKVDGASRFQKMRHVDMPGIAPAAIILLILSVGQIMNVGFEKIYLMQNPLNVSTSEVISTYVYKMGLLGANFSFSSAIDLFNSVINLILLITVNSIAKRISESSLW</sequence>
<evidence type="ECO:0000256" key="7">
    <source>
        <dbReference type="RuleBase" id="RU363032"/>
    </source>
</evidence>
<keyword evidence="10" id="KW-1185">Reference proteome</keyword>
<dbReference type="GO" id="GO:0005886">
    <property type="term" value="C:plasma membrane"/>
    <property type="evidence" value="ECO:0007669"/>
    <property type="project" value="UniProtKB-SubCell"/>
</dbReference>
<keyword evidence="6 7" id="KW-0472">Membrane</keyword>
<evidence type="ECO:0000256" key="5">
    <source>
        <dbReference type="ARBA" id="ARBA00022989"/>
    </source>
</evidence>
<evidence type="ECO:0000256" key="1">
    <source>
        <dbReference type="ARBA" id="ARBA00004651"/>
    </source>
</evidence>
<reference evidence="9 10" key="1">
    <citation type="submission" date="2018-07" db="EMBL/GenBank/DDBJ databases">
        <title>Genomic Encyclopedia of Type Strains, Phase III (KMG-III): the genomes of soil and plant-associated and newly described type strains.</title>
        <authorList>
            <person name="Whitman W."/>
        </authorList>
    </citation>
    <scope>NUCLEOTIDE SEQUENCE [LARGE SCALE GENOMIC DNA]</scope>
    <source>
        <strain evidence="9 10">CECT 7506</strain>
    </source>
</reference>
<accession>A0A368W2I3</accession>
<comment type="subcellular location">
    <subcellularLocation>
        <location evidence="1 7">Cell membrane</location>
        <topology evidence="1 7">Multi-pass membrane protein</topology>
    </subcellularLocation>
</comment>
<keyword evidence="2 7" id="KW-0813">Transport</keyword>
<feature type="transmembrane region" description="Helical" evidence="7">
    <location>
        <begin position="238"/>
        <end position="259"/>
    </location>
</feature>
<comment type="similarity">
    <text evidence="7">Belongs to the binding-protein-dependent transport system permease family.</text>
</comment>
<dbReference type="InterPro" id="IPR050809">
    <property type="entry name" value="UgpAE/MalFG_permease"/>
</dbReference>
<keyword evidence="3" id="KW-1003">Cell membrane</keyword>
<feature type="transmembrane region" description="Helical" evidence="7">
    <location>
        <begin position="36"/>
        <end position="55"/>
    </location>
</feature>
<proteinExistence type="inferred from homology"/>
<dbReference type="Pfam" id="PF00528">
    <property type="entry name" value="BPD_transp_1"/>
    <property type="match status" value="1"/>
</dbReference>
<dbReference type="PROSITE" id="PS50928">
    <property type="entry name" value="ABC_TM1"/>
    <property type="match status" value="1"/>
</dbReference>
<evidence type="ECO:0000259" key="8">
    <source>
        <dbReference type="PROSITE" id="PS50928"/>
    </source>
</evidence>
<gene>
    <name evidence="9" type="ORF">DFP97_10893</name>
</gene>
<dbReference type="AlphaFoldDB" id="A0A368W2I3"/>
<evidence type="ECO:0000313" key="9">
    <source>
        <dbReference type="EMBL" id="RCW47478.1"/>
    </source>
</evidence>
<feature type="transmembrane region" description="Helical" evidence="7">
    <location>
        <begin position="103"/>
        <end position="122"/>
    </location>
</feature>
<dbReference type="SUPFAM" id="SSF161098">
    <property type="entry name" value="MetI-like"/>
    <property type="match status" value="1"/>
</dbReference>
<feature type="transmembrane region" description="Helical" evidence="7">
    <location>
        <begin position="134"/>
        <end position="157"/>
    </location>
</feature>
<dbReference type="Gene3D" id="1.10.3720.10">
    <property type="entry name" value="MetI-like"/>
    <property type="match status" value="1"/>
</dbReference>
<evidence type="ECO:0000313" key="10">
    <source>
        <dbReference type="Proteomes" id="UP000252415"/>
    </source>
</evidence>
<protein>
    <submittedName>
        <fullName evidence="9">Putative aldouronate transport system permease protein</fullName>
    </submittedName>
</protein>
<dbReference type="PANTHER" id="PTHR43227">
    <property type="entry name" value="BLL4140 PROTEIN"/>
    <property type="match status" value="1"/>
</dbReference>